<accession>A0A9P5XY91</accession>
<gene>
    <name evidence="1" type="ORF">BDZ94DRAFT_1269307</name>
</gene>
<evidence type="ECO:0000313" key="1">
    <source>
        <dbReference type="EMBL" id="KAF9458970.1"/>
    </source>
</evidence>
<proteinExistence type="predicted"/>
<sequence length="131" mass="14430">MGHNTEFVTPASKNVETVSSGVDRCHPPVAERLYQGIKEQYLWSCQVSLLSTHFSRFFCTQGLTSGSIIMYKLFTAVLIAIFARNAMADIIHEGGLCISFVGSLGVNPEQFAVPSFPTYLFARKHIANPLS</sequence>
<dbReference type="Proteomes" id="UP000807353">
    <property type="component" value="Unassembled WGS sequence"/>
</dbReference>
<organism evidence="1 2">
    <name type="scientific">Collybia nuda</name>
    <dbReference type="NCBI Taxonomy" id="64659"/>
    <lineage>
        <taxon>Eukaryota</taxon>
        <taxon>Fungi</taxon>
        <taxon>Dikarya</taxon>
        <taxon>Basidiomycota</taxon>
        <taxon>Agaricomycotina</taxon>
        <taxon>Agaricomycetes</taxon>
        <taxon>Agaricomycetidae</taxon>
        <taxon>Agaricales</taxon>
        <taxon>Tricholomatineae</taxon>
        <taxon>Clitocybaceae</taxon>
        <taxon>Collybia</taxon>
    </lineage>
</organism>
<evidence type="ECO:0000313" key="2">
    <source>
        <dbReference type="Proteomes" id="UP000807353"/>
    </source>
</evidence>
<reference evidence="1" key="1">
    <citation type="submission" date="2020-11" db="EMBL/GenBank/DDBJ databases">
        <authorList>
            <consortium name="DOE Joint Genome Institute"/>
            <person name="Ahrendt S."/>
            <person name="Riley R."/>
            <person name="Andreopoulos W."/>
            <person name="Labutti K."/>
            <person name="Pangilinan J."/>
            <person name="Ruiz-Duenas F.J."/>
            <person name="Barrasa J.M."/>
            <person name="Sanchez-Garcia M."/>
            <person name="Camarero S."/>
            <person name="Miyauchi S."/>
            <person name="Serrano A."/>
            <person name="Linde D."/>
            <person name="Babiker R."/>
            <person name="Drula E."/>
            <person name="Ayuso-Fernandez I."/>
            <person name="Pacheco R."/>
            <person name="Padilla G."/>
            <person name="Ferreira P."/>
            <person name="Barriuso J."/>
            <person name="Kellner H."/>
            <person name="Castanera R."/>
            <person name="Alfaro M."/>
            <person name="Ramirez L."/>
            <person name="Pisabarro A.G."/>
            <person name="Kuo A."/>
            <person name="Tritt A."/>
            <person name="Lipzen A."/>
            <person name="He G."/>
            <person name="Yan M."/>
            <person name="Ng V."/>
            <person name="Cullen D."/>
            <person name="Martin F."/>
            <person name="Rosso M.-N."/>
            <person name="Henrissat B."/>
            <person name="Hibbett D."/>
            <person name="Martinez A.T."/>
            <person name="Grigoriev I.V."/>
        </authorList>
    </citation>
    <scope>NUCLEOTIDE SEQUENCE</scope>
    <source>
        <strain evidence="1">CBS 247.69</strain>
    </source>
</reference>
<comment type="caution">
    <text evidence="1">The sequence shown here is derived from an EMBL/GenBank/DDBJ whole genome shotgun (WGS) entry which is preliminary data.</text>
</comment>
<keyword evidence="2" id="KW-1185">Reference proteome</keyword>
<feature type="non-terminal residue" evidence="1">
    <location>
        <position position="131"/>
    </location>
</feature>
<protein>
    <submittedName>
        <fullName evidence="1">Uncharacterized protein</fullName>
    </submittedName>
</protein>
<dbReference type="AlphaFoldDB" id="A0A9P5XY91"/>
<dbReference type="EMBL" id="MU150326">
    <property type="protein sequence ID" value="KAF9458970.1"/>
    <property type="molecule type" value="Genomic_DNA"/>
</dbReference>
<name>A0A9P5XY91_9AGAR</name>